<name>A0A1F6P820_9BACT</name>
<comment type="caution">
    <text evidence="1">The sequence shown here is derived from an EMBL/GenBank/DDBJ whole genome shotgun (WGS) entry which is preliminary data.</text>
</comment>
<gene>
    <name evidence="1" type="ORF">A2563_00815</name>
</gene>
<organism evidence="1 2">
    <name type="scientific">Candidatus Magasanikbacteria bacterium RIFOXYD1_FULL_40_23</name>
    <dbReference type="NCBI Taxonomy" id="1798705"/>
    <lineage>
        <taxon>Bacteria</taxon>
        <taxon>Candidatus Magasanikiibacteriota</taxon>
    </lineage>
</organism>
<dbReference type="AlphaFoldDB" id="A0A1F6P820"/>
<dbReference type="EMBL" id="MFRA01000008">
    <property type="protein sequence ID" value="OGH92113.1"/>
    <property type="molecule type" value="Genomic_DNA"/>
</dbReference>
<evidence type="ECO:0000313" key="1">
    <source>
        <dbReference type="EMBL" id="OGH92113.1"/>
    </source>
</evidence>
<evidence type="ECO:0000313" key="2">
    <source>
        <dbReference type="Proteomes" id="UP000176634"/>
    </source>
</evidence>
<dbReference type="Proteomes" id="UP000176634">
    <property type="component" value="Unassembled WGS sequence"/>
</dbReference>
<protein>
    <submittedName>
        <fullName evidence="1">Uncharacterized protein</fullName>
    </submittedName>
</protein>
<reference evidence="1 2" key="1">
    <citation type="journal article" date="2016" name="Nat. Commun.">
        <title>Thousands of microbial genomes shed light on interconnected biogeochemical processes in an aquifer system.</title>
        <authorList>
            <person name="Anantharaman K."/>
            <person name="Brown C.T."/>
            <person name="Hug L.A."/>
            <person name="Sharon I."/>
            <person name="Castelle C.J."/>
            <person name="Probst A.J."/>
            <person name="Thomas B.C."/>
            <person name="Singh A."/>
            <person name="Wilkins M.J."/>
            <person name="Karaoz U."/>
            <person name="Brodie E.L."/>
            <person name="Williams K.H."/>
            <person name="Hubbard S.S."/>
            <person name="Banfield J.F."/>
        </authorList>
    </citation>
    <scope>NUCLEOTIDE SEQUENCE [LARGE SCALE GENOMIC DNA]</scope>
</reference>
<dbReference type="STRING" id="1798705.A2563_00815"/>
<sequence>MAKKFGAPGNLETFGLRQEETMSKAEKAMVTEKAVEALLGNAEERDSAKKQMVDFFGTDQNKQDLLKWASMDSHFKGIVSLCEKYAGKDDKSDLVRNLSVLGIKDQEVLDNLFSVVFENKELGVSKQKIKK</sequence>
<proteinExistence type="predicted"/>
<accession>A0A1F6P820</accession>